<dbReference type="InterPro" id="IPR026818">
    <property type="entry name" value="Apc_fam"/>
</dbReference>
<name>A0A7M5XAS1_9CNID</name>
<feature type="compositionally biased region" description="Polar residues" evidence="3">
    <location>
        <begin position="1358"/>
        <end position="1368"/>
    </location>
</feature>
<dbReference type="SMART" id="SM00185">
    <property type="entry name" value="ARM"/>
    <property type="match status" value="6"/>
</dbReference>
<dbReference type="GO" id="GO:0016477">
    <property type="term" value="P:cell migration"/>
    <property type="evidence" value="ECO:0007669"/>
    <property type="project" value="TreeGrafter"/>
</dbReference>
<feature type="compositionally biased region" description="Polar residues" evidence="3">
    <location>
        <begin position="708"/>
        <end position="721"/>
    </location>
</feature>
<dbReference type="GO" id="GO:0008017">
    <property type="term" value="F:microtubule binding"/>
    <property type="evidence" value="ECO:0007669"/>
    <property type="project" value="TreeGrafter"/>
</dbReference>
<dbReference type="GO" id="GO:0007389">
    <property type="term" value="P:pattern specification process"/>
    <property type="evidence" value="ECO:0007669"/>
    <property type="project" value="TreeGrafter"/>
</dbReference>
<feature type="compositionally biased region" description="Low complexity" evidence="3">
    <location>
        <begin position="368"/>
        <end position="382"/>
    </location>
</feature>
<feature type="compositionally biased region" description="Polar residues" evidence="3">
    <location>
        <begin position="1"/>
        <end position="11"/>
    </location>
</feature>
<protein>
    <recommendedName>
        <fullName evidence="6">Adenomatous polyposis coli protein</fullName>
    </recommendedName>
</protein>
<evidence type="ECO:0000313" key="4">
    <source>
        <dbReference type="EnsemblMetazoa" id="CLYHEMP020493.1"/>
    </source>
</evidence>
<feature type="region of interest" description="Disordered" evidence="3">
    <location>
        <begin position="1272"/>
        <end position="1329"/>
    </location>
</feature>
<dbReference type="GO" id="GO:0007026">
    <property type="term" value="P:negative regulation of microtubule depolymerization"/>
    <property type="evidence" value="ECO:0007669"/>
    <property type="project" value="TreeGrafter"/>
</dbReference>
<dbReference type="Pfam" id="PF18797">
    <property type="entry name" value="APC_rep"/>
    <property type="match status" value="1"/>
</dbReference>
<feature type="region of interest" description="Disordered" evidence="3">
    <location>
        <begin position="1701"/>
        <end position="1741"/>
    </location>
</feature>
<dbReference type="GO" id="GO:0001708">
    <property type="term" value="P:cell fate specification"/>
    <property type="evidence" value="ECO:0007669"/>
    <property type="project" value="TreeGrafter"/>
</dbReference>
<feature type="compositionally biased region" description="Polar residues" evidence="3">
    <location>
        <begin position="392"/>
        <end position="417"/>
    </location>
</feature>
<keyword evidence="5" id="KW-1185">Reference proteome</keyword>
<dbReference type="InterPro" id="IPR011989">
    <property type="entry name" value="ARM-like"/>
</dbReference>
<dbReference type="GO" id="GO:0016055">
    <property type="term" value="P:Wnt signaling pathway"/>
    <property type="evidence" value="ECO:0007669"/>
    <property type="project" value="UniProtKB-KW"/>
</dbReference>
<dbReference type="Proteomes" id="UP000594262">
    <property type="component" value="Unplaced"/>
</dbReference>
<dbReference type="GO" id="GO:0008013">
    <property type="term" value="F:beta-catenin binding"/>
    <property type="evidence" value="ECO:0007669"/>
    <property type="project" value="InterPro"/>
</dbReference>
<dbReference type="InterPro" id="IPR041257">
    <property type="entry name" value="APC_rep"/>
</dbReference>
<dbReference type="SUPFAM" id="SSF48371">
    <property type="entry name" value="ARM repeat"/>
    <property type="match status" value="1"/>
</dbReference>
<feature type="region of interest" description="Disordered" evidence="3">
    <location>
        <begin position="291"/>
        <end position="490"/>
    </location>
</feature>
<feature type="compositionally biased region" description="Basic and acidic residues" evidence="3">
    <location>
        <begin position="1426"/>
        <end position="1443"/>
    </location>
</feature>
<dbReference type="GO" id="GO:0045295">
    <property type="term" value="F:gamma-catenin binding"/>
    <property type="evidence" value="ECO:0007669"/>
    <property type="project" value="TreeGrafter"/>
</dbReference>
<dbReference type="PANTHER" id="PTHR12607:SF12">
    <property type="entry name" value="APC-LIKE, ISOFORM A-RELATED"/>
    <property type="match status" value="1"/>
</dbReference>
<sequence length="1741" mass="193492">MGSRIPSSERINLSPLCMSAVPSGIQTPVEPGTGQKPLPPSELASVTPPVTNSNGIPSATPLQQLPGHDVKASNRGKSILEKFKGNEQYKPAMAVQPSQDSVKDFTGSRWIHSEMGSRIPSSEMISLSPLTMSGIPSGIQTPAEPNTGCIPLSEAGTNNTLPNVNQTEISSSTGVLGDEEFRPNSSPGDHVINKDGVKLRQKRQNPPLGNNNNNNTTSASGEDEHQMSEYMNRMKISDVPRFDYVEEDSVKNYGELSSTRQSYENLNYNGAWSNNTSGLVTPCDHGSICGGIRPYRPQPPQAALQEENDGINPNSDLNESEKPKDEQQVPLVGDVKPSTNHQPNTKRIQLNLDTTVSTFPIKDHSQPSNNKDTSSTNNNNNNARRRNSTSSLESAHSNRTDISTVVNAPMSMHNTAPASPDPDGSEISDSTVSENDESAEGTAGYAPKPSDLTQPPRWHHTPDTDQQPSRMAQQNEMVARQQSVQPPQNDFSRKNLIQMAKEQFPKQQTQPPLHGGNHPTANDQIHHHMLPPSHPSQQRFNYSHHHQQQHGPSPHYGGGSHHPMHQDYPPHHYDHNPHHPSYPNYDRGGLRYGYSPNTRHPQQPHPQAHSQQHRFKQPLTRYPSSGGSHDNPDFPMHGINHMKSRMNNGGISGPPHPSTLGAGGPRPGSMDMRHNMGMRPQYMQPQQHGQPRPYMQQHPGNMPPSRPPTTINGQMNSQTQHDFYGDPPPPPTSTGVLPPPAQQQPLPPQQLPPTSAHHQHQLPNQPQQQQPPTTSAEPKPSNDQASAANKNGNRTYSVTSLEPNRASPPQNDTLDTASVVSFASMPTSHQNMDTRVDMMSSLLSMLGTHDHDDLARTLLAMSSNPDSCVAMRQSQCVPLLIKLLHTENKETGEVNWGARQRAGRALHNIVHSGSGDRRSKREVRVLHFLEIIRKHTEDIMQEETDSFQSDIPIQQIRPDHGPGSAVAAIMKLSFDEEHKLSICELGGLQSVCELLAVDYRVNKDTTEPSIISLRKYIGMILTNLTYKDAKNKAVLGNMHKTLLAVIGQLRLTSEEDLVQVFAVITQNISWRPDERMQQTLKSINAVRVLMMCIQQLRTETCIRSVLSAVWNLSAHNSENKEEICRTPGSLKYLTYALSYRSPTNTLKVIENAGGILRNISSHIAINPEYRRILRQEGCLQTLVSHLRFPSTRVVSNACGVLWNISARFVEDQEILWDLGAVSILKTLINSKHTSIAASSTAALRNLLAVKPGSSGTDTESQLSYKHRTNSLPMRGQFRRGDKKYRSAGAGARKDQIRGKNTHSHDEDITTDRSRQLHELYDDYPPSYRDRTLNDSTPPIFEEGVIDPPPYGNGLYEQHSISSEKSPSQYFFPAPEAGRLPMSAPMNRRQLVRDRDSSSSCSSFSPNDGFKASSARKQPEMFQTVDLRNEEKPPALNNEEKSERGSPVSPNLTVELNTYDDCKLSVVKDAVMIYQGTPKLPIKASIATKDGKQKLLKLTSKMKRQKKSLDSLSSRDSLNEKSDVDGPKKKEKETAPKETFRTKTKSLKQRLLNKSHSSDLAFDKNVMKSNKRSPFDIYSMSNFPDRVASDQCLSMTDRYIRDMNKRHHTGDIYHGSWSSCDVTRDEPFYPNNGPSETRYADNFPPPSPQLSRGGESSLKHNNMHSHTFLQENSFGHGRRAAGESHHSSHHPINATSSVEAMHKLNIHNDSAIESDRSKTNKTKKSLLKNPLKKKSKKKTEEP</sequence>
<evidence type="ECO:0000256" key="3">
    <source>
        <dbReference type="SAM" id="MobiDB-lite"/>
    </source>
</evidence>
<feature type="compositionally biased region" description="Basic and acidic residues" evidence="3">
    <location>
        <begin position="1291"/>
        <end position="1320"/>
    </location>
</feature>
<feature type="compositionally biased region" description="Basic residues" evidence="3">
    <location>
        <begin position="1541"/>
        <end position="1551"/>
    </location>
</feature>
<dbReference type="InterPro" id="IPR016024">
    <property type="entry name" value="ARM-type_fold"/>
</dbReference>
<feature type="compositionally biased region" description="Basic and acidic residues" evidence="3">
    <location>
        <begin position="1516"/>
        <end position="1540"/>
    </location>
</feature>
<dbReference type="InterPro" id="IPR000225">
    <property type="entry name" value="Armadillo"/>
</dbReference>
<proteinExistence type="inferred from homology"/>
<comment type="similarity">
    <text evidence="1">Belongs to the adenomatous polyposis coli (APC) family.</text>
</comment>
<feature type="compositionally biased region" description="Polar residues" evidence="3">
    <location>
        <begin position="337"/>
        <end position="358"/>
    </location>
</feature>
<dbReference type="GO" id="GO:0005881">
    <property type="term" value="C:cytoplasmic microtubule"/>
    <property type="evidence" value="ECO:0007669"/>
    <property type="project" value="TreeGrafter"/>
</dbReference>
<feature type="compositionally biased region" description="Polar residues" evidence="3">
    <location>
        <begin position="464"/>
        <end position="490"/>
    </location>
</feature>
<feature type="region of interest" description="Disordered" evidence="3">
    <location>
        <begin position="1"/>
        <end position="71"/>
    </location>
</feature>
<feature type="compositionally biased region" description="Pro residues" evidence="3">
    <location>
        <begin position="726"/>
        <end position="751"/>
    </location>
</feature>
<feature type="region of interest" description="Disordered" evidence="3">
    <location>
        <begin position="154"/>
        <end position="224"/>
    </location>
</feature>
<feature type="compositionally biased region" description="Polar residues" evidence="3">
    <location>
        <begin position="155"/>
        <end position="174"/>
    </location>
</feature>
<dbReference type="PANTHER" id="PTHR12607">
    <property type="entry name" value="ADENOMATOUS POLYPOSIS COLI PROTEIN FAMILY"/>
    <property type="match status" value="1"/>
</dbReference>
<feature type="compositionally biased region" description="Polar residues" evidence="3">
    <location>
        <begin position="773"/>
        <end position="814"/>
    </location>
</feature>
<keyword evidence="2" id="KW-0879">Wnt signaling pathway</keyword>
<reference evidence="4" key="1">
    <citation type="submission" date="2021-01" db="UniProtKB">
        <authorList>
            <consortium name="EnsemblMetazoa"/>
        </authorList>
    </citation>
    <scope>IDENTIFICATION</scope>
</reference>
<feature type="compositionally biased region" description="Polar residues" evidence="3">
    <location>
        <begin position="48"/>
        <end position="63"/>
    </location>
</feature>
<evidence type="ECO:0000256" key="2">
    <source>
        <dbReference type="ARBA" id="ARBA00022687"/>
    </source>
</evidence>
<dbReference type="GO" id="GO:0016342">
    <property type="term" value="C:catenin complex"/>
    <property type="evidence" value="ECO:0007669"/>
    <property type="project" value="TreeGrafter"/>
</dbReference>
<dbReference type="GO" id="GO:0030877">
    <property type="term" value="C:beta-catenin destruction complex"/>
    <property type="evidence" value="ECO:0007669"/>
    <property type="project" value="TreeGrafter"/>
</dbReference>
<evidence type="ECO:0000256" key="1">
    <source>
        <dbReference type="ARBA" id="ARBA00009051"/>
    </source>
</evidence>
<feature type="region of interest" description="Disordered" evidence="3">
    <location>
        <begin position="1629"/>
        <end position="1659"/>
    </location>
</feature>
<dbReference type="Pfam" id="PF00514">
    <property type="entry name" value="Arm"/>
    <property type="match status" value="1"/>
</dbReference>
<feature type="region of interest" description="Disordered" evidence="3">
    <location>
        <begin position="1348"/>
        <end position="1452"/>
    </location>
</feature>
<feature type="region of interest" description="Disordered" evidence="3">
    <location>
        <begin position="1498"/>
        <end position="1551"/>
    </location>
</feature>
<feature type="region of interest" description="Disordered" evidence="3">
    <location>
        <begin position="504"/>
        <end position="814"/>
    </location>
</feature>
<dbReference type="Gene3D" id="1.25.10.10">
    <property type="entry name" value="Leucine-rich Repeat Variant"/>
    <property type="match status" value="1"/>
</dbReference>
<evidence type="ECO:0008006" key="6">
    <source>
        <dbReference type="Google" id="ProtNLM"/>
    </source>
</evidence>
<dbReference type="OrthoDB" id="5918429at2759"/>
<feature type="compositionally biased region" description="Basic residues" evidence="3">
    <location>
        <begin position="1718"/>
        <end position="1741"/>
    </location>
</feature>
<organism evidence="4 5">
    <name type="scientific">Clytia hemisphaerica</name>
    <dbReference type="NCBI Taxonomy" id="252671"/>
    <lineage>
        <taxon>Eukaryota</taxon>
        <taxon>Metazoa</taxon>
        <taxon>Cnidaria</taxon>
        <taxon>Hydrozoa</taxon>
        <taxon>Hydroidolina</taxon>
        <taxon>Leptothecata</taxon>
        <taxon>Obeliida</taxon>
        <taxon>Clytiidae</taxon>
        <taxon>Clytia</taxon>
    </lineage>
</organism>
<evidence type="ECO:0000313" key="5">
    <source>
        <dbReference type="Proteomes" id="UP000594262"/>
    </source>
</evidence>
<dbReference type="GO" id="GO:0007399">
    <property type="term" value="P:nervous system development"/>
    <property type="evidence" value="ECO:0007669"/>
    <property type="project" value="TreeGrafter"/>
</dbReference>
<accession>A0A7M5XAS1</accession>
<feature type="compositionally biased region" description="Low complexity" evidence="3">
    <location>
        <begin position="761"/>
        <end position="772"/>
    </location>
</feature>
<feature type="compositionally biased region" description="Basic and acidic residues" evidence="3">
    <location>
        <begin position="564"/>
        <end position="577"/>
    </location>
</feature>
<dbReference type="GO" id="GO:0090090">
    <property type="term" value="P:negative regulation of canonical Wnt signaling pathway"/>
    <property type="evidence" value="ECO:0007669"/>
    <property type="project" value="TreeGrafter"/>
</dbReference>
<dbReference type="EnsemblMetazoa" id="CLYHEMT020493.1">
    <property type="protein sequence ID" value="CLYHEMP020493.1"/>
    <property type="gene ID" value="CLYHEMG020493"/>
</dbReference>